<comment type="function">
    <text evidence="3">Protein-arginine rhamnosyltransferase that catalyzes the transfer of a single rhamnose to elongation factor P (EF-P) on 'Lys-32', a modification required for EF-P-dependent rescue of polyproline stalled ribosomes.</text>
</comment>
<evidence type="ECO:0000313" key="8">
    <source>
        <dbReference type="EMBL" id="NRF69971.1"/>
    </source>
</evidence>
<evidence type="ECO:0000256" key="1">
    <source>
        <dbReference type="ARBA" id="ARBA00022676"/>
    </source>
</evidence>
<keyword evidence="8" id="KW-0251">Elongation factor</keyword>
<evidence type="ECO:0000256" key="4">
    <source>
        <dbReference type="ARBA" id="ARBA00024346"/>
    </source>
</evidence>
<dbReference type="Proteomes" id="UP000737171">
    <property type="component" value="Unassembled WGS sequence"/>
</dbReference>
<evidence type="ECO:0000256" key="3">
    <source>
        <dbReference type="ARBA" id="ARBA00024303"/>
    </source>
</evidence>
<keyword evidence="8" id="KW-0648">Protein biosynthesis</keyword>
<evidence type="ECO:0000256" key="6">
    <source>
        <dbReference type="ARBA" id="ARBA00030025"/>
    </source>
</evidence>
<comment type="catalytic activity">
    <reaction evidence="7">
        <text>dTDP-beta-L-rhamnose + L-arginyl-[protein] = N(omega)-(alpha-L-rhamnosyl)-L-arginyl-[protein] + dTDP + H(+)</text>
        <dbReference type="Rhea" id="RHEA:66692"/>
        <dbReference type="Rhea" id="RHEA-COMP:10532"/>
        <dbReference type="Rhea" id="RHEA-COMP:17096"/>
        <dbReference type="ChEBI" id="CHEBI:15378"/>
        <dbReference type="ChEBI" id="CHEBI:29965"/>
        <dbReference type="ChEBI" id="CHEBI:57510"/>
        <dbReference type="ChEBI" id="CHEBI:58369"/>
        <dbReference type="ChEBI" id="CHEBI:167445"/>
    </reaction>
    <physiologicalReaction direction="left-to-right" evidence="7">
        <dbReference type="Rhea" id="RHEA:66693"/>
    </physiologicalReaction>
</comment>
<accession>A0ABX2EN51</accession>
<dbReference type="NCBIfam" id="TIGR03837">
    <property type="entry name" value="efp_Arg_rhamno"/>
    <property type="match status" value="1"/>
</dbReference>
<name>A0ABX2EN51_9BURK</name>
<reference evidence="8 9" key="1">
    <citation type="submission" date="2020-05" db="EMBL/GenBank/DDBJ databases">
        <title>Aquincola sp. isolate from soil.</title>
        <authorList>
            <person name="Han J."/>
            <person name="Kim D.-U."/>
        </authorList>
    </citation>
    <scope>NUCLEOTIDE SEQUENCE [LARGE SCALE GENOMIC DNA]</scope>
    <source>
        <strain evidence="8 9">S2</strain>
    </source>
</reference>
<comment type="caution">
    <text evidence="8">The sequence shown here is derived from an EMBL/GenBank/DDBJ whole genome shotgun (WGS) entry which is preliminary data.</text>
</comment>
<keyword evidence="9" id="KW-1185">Reference proteome</keyword>
<dbReference type="Pfam" id="PF10093">
    <property type="entry name" value="EarP"/>
    <property type="match status" value="1"/>
</dbReference>
<comment type="similarity">
    <text evidence="4">Belongs to the glycosyltransferase 104 family.</text>
</comment>
<evidence type="ECO:0000256" key="2">
    <source>
        <dbReference type="ARBA" id="ARBA00022679"/>
    </source>
</evidence>
<proteinExistence type="inferred from homology"/>
<gene>
    <name evidence="8" type="primary">earP</name>
    <name evidence="8" type="ORF">HLB44_23485</name>
</gene>
<protein>
    <recommendedName>
        <fullName evidence="5">Protein-arginine rhamnosyltransferase</fullName>
    </recommendedName>
    <alternativeName>
        <fullName evidence="6">EF-P arginine rhamnosyltransferase</fullName>
    </alternativeName>
</protein>
<evidence type="ECO:0000256" key="5">
    <source>
        <dbReference type="ARBA" id="ARBA00024416"/>
    </source>
</evidence>
<dbReference type="EMBL" id="JABRWJ010000007">
    <property type="protein sequence ID" value="NRF69971.1"/>
    <property type="molecule type" value="Genomic_DNA"/>
</dbReference>
<keyword evidence="2" id="KW-0808">Transferase</keyword>
<keyword evidence="1" id="KW-0328">Glycosyltransferase</keyword>
<sequence length="345" mass="37780">MLWDLFCRVIDNFGDAGVCWRLARGLAARGETVRLWLDDATPLRWMAPDGAPGVTVLPWGAAAMPDASLEPGDVVIEAFGCDPPPPFVERMAARRPAPVWINLEYLSAEDYVERSHGLRSPQLSGPGAGLDKWFFYPGFSPRTGGLLRAASVADRDGWLAARGWARRPEERVALLFCYENPALPRLLRDLAATPTLLLAAPGPAQQALSAITLPRALRPIALPWLPQTTFDELLASTDLNIVRGEDSFTQANLVGRPCLWQLYPQHDGAHAAKLDAWIDRFIAASGFADGDALRALTRAWNGLGPWPERWPEPAGWSGACTAWRDGLLAQQDLLTQLSSFAASRR</sequence>
<evidence type="ECO:0000313" key="9">
    <source>
        <dbReference type="Proteomes" id="UP000737171"/>
    </source>
</evidence>
<dbReference type="GO" id="GO:0003746">
    <property type="term" value="F:translation elongation factor activity"/>
    <property type="evidence" value="ECO:0007669"/>
    <property type="project" value="UniProtKB-KW"/>
</dbReference>
<organism evidence="8 9">
    <name type="scientific">Pseudaquabacterium terrae</name>
    <dbReference type="NCBI Taxonomy" id="2732868"/>
    <lineage>
        <taxon>Bacteria</taxon>
        <taxon>Pseudomonadati</taxon>
        <taxon>Pseudomonadota</taxon>
        <taxon>Betaproteobacteria</taxon>
        <taxon>Burkholderiales</taxon>
        <taxon>Sphaerotilaceae</taxon>
        <taxon>Pseudaquabacterium</taxon>
    </lineage>
</organism>
<dbReference type="InterPro" id="IPR016633">
    <property type="entry name" value="EarP"/>
</dbReference>
<evidence type="ECO:0000256" key="7">
    <source>
        <dbReference type="ARBA" id="ARBA00048472"/>
    </source>
</evidence>